<feature type="coiled-coil region" evidence="11">
    <location>
        <begin position="220"/>
        <end position="401"/>
    </location>
</feature>
<organism evidence="15 16">
    <name type="scientific">Suhomyces tanzawaensis NRRL Y-17324</name>
    <dbReference type="NCBI Taxonomy" id="984487"/>
    <lineage>
        <taxon>Eukaryota</taxon>
        <taxon>Fungi</taxon>
        <taxon>Dikarya</taxon>
        <taxon>Ascomycota</taxon>
        <taxon>Saccharomycotina</taxon>
        <taxon>Pichiomycetes</taxon>
        <taxon>Debaryomycetaceae</taxon>
        <taxon>Suhomyces</taxon>
    </lineage>
</organism>
<evidence type="ECO:0000256" key="6">
    <source>
        <dbReference type="ARBA" id="ARBA00022776"/>
    </source>
</evidence>
<evidence type="ECO:0000256" key="4">
    <source>
        <dbReference type="ARBA" id="ARBA00022454"/>
    </source>
</evidence>
<dbReference type="InterPro" id="IPR005549">
    <property type="entry name" value="Kinetochore_Nuf2_N"/>
</dbReference>
<evidence type="ECO:0000256" key="3">
    <source>
        <dbReference type="ARBA" id="ARBA00005498"/>
    </source>
</evidence>
<dbReference type="Pfam" id="PF03800">
    <property type="entry name" value="Nuf2"/>
    <property type="match status" value="1"/>
</dbReference>
<comment type="similarity">
    <text evidence="3">Belongs to the NUF2 family.</text>
</comment>
<accession>A0A1E4SQ86</accession>
<dbReference type="EMBL" id="KV453909">
    <property type="protein sequence ID" value="ODV81671.1"/>
    <property type="molecule type" value="Genomic_DNA"/>
</dbReference>
<keyword evidence="4" id="KW-0158">Chromosome</keyword>
<keyword evidence="5" id="KW-0132">Cell division</keyword>
<dbReference type="STRING" id="984487.A0A1E4SQ86"/>
<keyword evidence="8" id="KW-0539">Nucleus</keyword>
<evidence type="ECO:0000259" key="13">
    <source>
        <dbReference type="Pfam" id="PF03800"/>
    </source>
</evidence>
<dbReference type="Pfam" id="PF18595">
    <property type="entry name" value="Nuf2_DHR10-like"/>
    <property type="match status" value="1"/>
</dbReference>
<keyword evidence="10" id="KW-0137">Centromere</keyword>
<feature type="non-terminal residue" evidence="15">
    <location>
        <position position="406"/>
    </location>
</feature>
<evidence type="ECO:0000259" key="14">
    <source>
        <dbReference type="Pfam" id="PF18595"/>
    </source>
</evidence>
<keyword evidence="6" id="KW-0498">Mitosis</keyword>
<reference evidence="16" key="1">
    <citation type="submission" date="2016-05" db="EMBL/GenBank/DDBJ databases">
        <title>Comparative genomics of biotechnologically important yeasts.</title>
        <authorList>
            <consortium name="DOE Joint Genome Institute"/>
            <person name="Riley R."/>
            <person name="Haridas S."/>
            <person name="Wolfe K.H."/>
            <person name="Lopes M.R."/>
            <person name="Hittinger C.T."/>
            <person name="Goker M."/>
            <person name="Salamov A."/>
            <person name="Wisecaver J."/>
            <person name="Long T.M."/>
            <person name="Aerts A.L."/>
            <person name="Barry K."/>
            <person name="Choi C."/>
            <person name="Clum A."/>
            <person name="Coughlan A.Y."/>
            <person name="Deshpande S."/>
            <person name="Douglass A.P."/>
            <person name="Hanson S.J."/>
            <person name="Klenk H.-P."/>
            <person name="Labutti K."/>
            <person name="Lapidus A."/>
            <person name="Lindquist E."/>
            <person name="Lipzen A."/>
            <person name="Meier-Kolthoff J.P."/>
            <person name="Ohm R.A."/>
            <person name="Otillar R.P."/>
            <person name="Pangilinan J."/>
            <person name="Peng Y."/>
            <person name="Rokas A."/>
            <person name="Rosa C.A."/>
            <person name="Scheuner C."/>
            <person name="Sibirny A.A."/>
            <person name="Slot J.C."/>
            <person name="Stielow J.B."/>
            <person name="Sun H."/>
            <person name="Kurtzman C.P."/>
            <person name="Blackwell M."/>
            <person name="Grigoriev I.V."/>
            <person name="Jeffries T.W."/>
        </authorList>
    </citation>
    <scope>NUCLEOTIDE SEQUENCE [LARGE SCALE GENOMIC DNA]</scope>
    <source>
        <strain evidence="16">NRRL Y-17324</strain>
    </source>
</reference>
<evidence type="ECO:0000256" key="1">
    <source>
        <dbReference type="ARBA" id="ARBA00004123"/>
    </source>
</evidence>
<sequence length="406" mass="47013">MGVSAESIQNKAKNNDDALNGHENVVNGEKDQDEEDEEEDTTSALSLIGLHRAAYKFLQGCGIYDLTLMDIMRPDPYKTRRILSAVVNFARFREEHSAECEALVLESESSLENVRKVQADNANIANQLNQLKTKIESDGNQKKATLKQVTSYNLKLEAELKKLKKAQEIVTLEHTQYKEEKARLIEKLDDIQYLVFESTKELDRLKLYSQTDVIVLQKIINDLKSQSNDLQATYNTLTSRDSNISITIDSIQSIENELKNLFRILEEISHDISKERDALSRLNDSQEYLEQLKLQSNDLARQIQQIQRQLTNMQEKTTKLKVQADERISKSQQQLASYRNDYTKLVEERNLKEEEYTKKKELISEIESSISKKKLEYQMEVRNTELKVTRLNAQIRLYLEEVGKKV</sequence>
<evidence type="ECO:0000256" key="7">
    <source>
        <dbReference type="ARBA" id="ARBA00023054"/>
    </source>
</evidence>
<evidence type="ECO:0000313" key="15">
    <source>
        <dbReference type="EMBL" id="ODV81671.1"/>
    </source>
</evidence>
<comment type="subcellular location">
    <subcellularLocation>
        <location evidence="2">Chromosome</location>
        <location evidence="2">Centromere</location>
    </subcellularLocation>
    <subcellularLocation>
        <location evidence="1">Nucleus</location>
    </subcellularLocation>
</comment>
<gene>
    <name evidence="15" type="ORF">CANTADRAFT_73554</name>
</gene>
<evidence type="ECO:0000256" key="5">
    <source>
        <dbReference type="ARBA" id="ARBA00022618"/>
    </source>
</evidence>
<name>A0A1E4SQ86_9ASCO</name>
<feature type="compositionally biased region" description="Polar residues" evidence="12">
    <location>
        <begin position="1"/>
        <end position="12"/>
    </location>
</feature>
<feature type="region of interest" description="Disordered" evidence="12">
    <location>
        <begin position="1"/>
        <end position="42"/>
    </location>
</feature>
<dbReference type="InterPro" id="IPR038275">
    <property type="entry name" value="Nuf2_N_sf"/>
</dbReference>
<evidence type="ECO:0000313" key="16">
    <source>
        <dbReference type="Proteomes" id="UP000094285"/>
    </source>
</evidence>
<dbReference type="RefSeq" id="XP_020066793.1">
    <property type="nucleotide sequence ID" value="XM_020211102.1"/>
</dbReference>
<evidence type="ECO:0000256" key="11">
    <source>
        <dbReference type="SAM" id="Coils"/>
    </source>
</evidence>
<dbReference type="GO" id="GO:0005634">
    <property type="term" value="C:nucleus"/>
    <property type="evidence" value="ECO:0007669"/>
    <property type="project" value="UniProtKB-SubCell"/>
</dbReference>
<keyword evidence="7 11" id="KW-0175">Coiled coil</keyword>
<feature type="coiled-coil region" evidence="11">
    <location>
        <begin position="114"/>
        <end position="173"/>
    </location>
</feature>
<dbReference type="GeneID" id="30985238"/>
<feature type="compositionally biased region" description="Acidic residues" evidence="12">
    <location>
        <begin position="31"/>
        <end position="41"/>
    </location>
</feature>
<dbReference type="Gene3D" id="1.10.418.60">
    <property type="entry name" value="Ncd80 complex, Nuf2 subunit"/>
    <property type="match status" value="1"/>
</dbReference>
<evidence type="ECO:0000256" key="2">
    <source>
        <dbReference type="ARBA" id="ARBA00004584"/>
    </source>
</evidence>
<dbReference type="GO" id="GO:0051301">
    <property type="term" value="P:cell division"/>
    <property type="evidence" value="ECO:0007669"/>
    <property type="project" value="UniProtKB-KW"/>
</dbReference>
<feature type="domain" description="Kinetochore protein Nuf2 N-terminal" evidence="13">
    <location>
        <begin position="26"/>
        <end position="108"/>
    </location>
</feature>
<dbReference type="GO" id="GO:0031262">
    <property type="term" value="C:Ndc80 complex"/>
    <property type="evidence" value="ECO:0007669"/>
    <property type="project" value="InterPro"/>
</dbReference>
<evidence type="ECO:0000256" key="12">
    <source>
        <dbReference type="SAM" id="MobiDB-lite"/>
    </source>
</evidence>
<dbReference type="AlphaFoldDB" id="A0A1E4SQ86"/>
<dbReference type="OrthoDB" id="8194677at2759"/>
<evidence type="ECO:0000256" key="9">
    <source>
        <dbReference type="ARBA" id="ARBA00023306"/>
    </source>
</evidence>
<keyword evidence="9" id="KW-0131">Cell cycle</keyword>
<evidence type="ECO:0000256" key="8">
    <source>
        <dbReference type="ARBA" id="ARBA00023242"/>
    </source>
</evidence>
<dbReference type="InterPro" id="IPR041112">
    <property type="entry name" value="Nuf2_DHR10-like"/>
</dbReference>
<evidence type="ECO:0000256" key="10">
    <source>
        <dbReference type="ARBA" id="ARBA00023328"/>
    </source>
</evidence>
<feature type="domain" description="Nuf2 DHR10-like" evidence="14">
    <location>
        <begin position="228"/>
        <end position="339"/>
    </location>
</feature>
<proteinExistence type="inferred from homology"/>
<keyword evidence="16" id="KW-1185">Reference proteome</keyword>
<protein>
    <submittedName>
        <fullName evidence="15">Uncharacterized protein</fullName>
    </submittedName>
</protein>
<dbReference type="Proteomes" id="UP000094285">
    <property type="component" value="Unassembled WGS sequence"/>
</dbReference>